<name>A0A6M3YIZ4_9ACAR</name>
<dbReference type="Pfam" id="PF00069">
    <property type="entry name" value="Pkinase"/>
    <property type="match status" value="1"/>
</dbReference>
<evidence type="ECO:0000256" key="11">
    <source>
        <dbReference type="PROSITE-ProRule" id="PRU10141"/>
    </source>
</evidence>
<dbReference type="EC" id="2.7.12.2" evidence="7"/>
<dbReference type="GO" id="GO:0043068">
    <property type="term" value="P:positive regulation of programmed cell death"/>
    <property type="evidence" value="ECO:0007669"/>
    <property type="project" value="UniProtKB-ARBA"/>
</dbReference>
<comment type="similarity">
    <text evidence="6">Belongs to the protein kinase superfamily. STE Ser/Thr protein kinase family. MAP kinase kinase subfamily.</text>
</comment>
<comment type="catalytic activity">
    <reaction evidence="8">
        <text>L-seryl-[protein] + ATP = O-phospho-L-seryl-[protein] + ADP + H(+)</text>
        <dbReference type="Rhea" id="RHEA:17989"/>
        <dbReference type="Rhea" id="RHEA-COMP:9863"/>
        <dbReference type="Rhea" id="RHEA-COMP:11604"/>
        <dbReference type="ChEBI" id="CHEBI:15378"/>
        <dbReference type="ChEBI" id="CHEBI:29999"/>
        <dbReference type="ChEBI" id="CHEBI:30616"/>
        <dbReference type="ChEBI" id="CHEBI:83421"/>
        <dbReference type="ChEBI" id="CHEBI:456216"/>
        <dbReference type="EC" id="2.7.12.2"/>
    </reaction>
</comment>
<dbReference type="EMBL" id="MN399161">
    <property type="protein sequence ID" value="QJI10536.1"/>
    <property type="molecule type" value="mRNA"/>
</dbReference>
<comment type="catalytic activity">
    <reaction evidence="10">
        <text>L-tyrosyl-[protein] + ATP = O-phospho-L-tyrosyl-[protein] + ADP + H(+)</text>
        <dbReference type="Rhea" id="RHEA:10596"/>
        <dbReference type="Rhea" id="RHEA-COMP:10136"/>
        <dbReference type="Rhea" id="RHEA-COMP:20101"/>
        <dbReference type="ChEBI" id="CHEBI:15378"/>
        <dbReference type="ChEBI" id="CHEBI:30616"/>
        <dbReference type="ChEBI" id="CHEBI:46858"/>
        <dbReference type="ChEBI" id="CHEBI:61978"/>
        <dbReference type="ChEBI" id="CHEBI:456216"/>
        <dbReference type="EC" id="2.7.12.2"/>
    </reaction>
</comment>
<protein>
    <recommendedName>
        <fullName evidence="7">mitogen-activated protein kinase kinase</fullName>
        <ecNumber evidence="7">2.7.12.2</ecNumber>
    </recommendedName>
</protein>
<dbReference type="GO" id="GO:0004674">
    <property type="term" value="F:protein serine/threonine kinase activity"/>
    <property type="evidence" value="ECO:0007669"/>
    <property type="project" value="UniProtKB-KW"/>
</dbReference>
<dbReference type="GO" id="GO:0005524">
    <property type="term" value="F:ATP binding"/>
    <property type="evidence" value="ECO:0007669"/>
    <property type="project" value="UniProtKB-UniRule"/>
</dbReference>
<keyword evidence="3 11" id="KW-0547">Nucleotide-binding</keyword>
<dbReference type="SUPFAM" id="SSF56112">
    <property type="entry name" value="Protein kinase-like (PK-like)"/>
    <property type="match status" value="1"/>
</dbReference>
<keyword evidence="2" id="KW-0808">Transferase</keyword>
<dbReference type="InterPro" id="IPR017441">
    <property type="entry name" value="Protein_kinase_ATP_BS"/>
</dbReference>
<evidence type="ECO:0000256" key="3">
    <source>
        <dbReference type="ARBA" id="ARBA00022741"/>
    </source>
</evidence>
<evidence type="ECO:0000256" key="1">
    <source>
        <dbReference type="ARBA" id="ARBA00022527"/>
    </source>
</evidence>
<keyword evidence="1 12" id="KW-0723">Serine/threonine-protein kinase</keyword>
<reference evidence="14" key="1">
    <citation type="submission" date="2019-09" db="EMBL/GenBank/DDBJ databases">
        <title>Cloning and Functional Characterization of c-Jun Kinase of Neoseiulus barkeri.</title>
        <authorList>
            <person name="Tian C."/>
        </authorList>
    </citation>
    <scope>NUCLEOTIDE SEQUENCE</scope>
</reference>
<sequence length="398" mass="45214">MRFATGYSPQWCVESRNIKMSFDNTPDGDDPKMQRRTQLRLSFGSGNARRDPPQPNMFPASTTIVTQDVMAHQWLPPRTAGSGTLRLSPQVEFTTTAEDLKDLGEIGAGNFGCVNRMKHVSTGHEMAVKRIRMTMDEHDQQKLKTELSIVMKNDNDFTYIVQFYGTLFREGDCWICMELMDTSLHELYKRVFGRGRRIPENVLTQVAFSTVKALNYLKGTLQMIHRDIKPSNILLNRKGEIKMCDFGISGRLIDSIAKTRDAGCQAYMAPERIDPSKAINGYDVRSDVWSLGITLVEVSRGQFPYPDFTTIFEQLNCVVSGEPPLLKETDGFSKNYTNFVNQCLIKEFEHRPKYDALLKTPLLANLQRNTIVVAEFLSTVLPPPAITPRPSQVERYLH</sequence>
<evidence type="ECO:0000256" key="2">
    <source>
        <dbReference type="ARBA" id="ARBA00022679"/>
    </source>
</evidence>
<dbReference type="PANTHER" id="PTHR48013">
    <property type="entry name" value="DUAL SPECIFICITY MITOGEN-ACTIVATED PROTEIN KINASE KINASE 5-RELATED"/>
    <property type="match status" value="1"/>
</dbReference>
<feature type="domain" description="Protein kinase" evidence="13">
    <location>
        <begin position="100"/>
        <end position="363"/>
    </location>
</feature>
<dbReference type="PROSITE" id="PS00108">
    <property type="entry name" value="PROTEIN_KINASE_ST"/>
    <property type="match status" value="1"/>
</dbReference>
<dbReference type="PANTHER" id="PTHR48013:SF15">
    <property type="entry name" value="DUAL SPECIFICITY MITOGEN-ACTIVATED PROTEIN KINASE KINASE 4"/>
    <property type="match status" value="1"/>
</dbReference>
<accession>A0A6M3YIZ4</accession>
<dbReference type="PROSITE" id="PS00107">
    <property type="entry name" value="PROTEIN_KINASE_ATP"/>
    <property type="match status" value="1"/>
</dbReference>
<evidence type="ECO:0000256" key="7">
    <source>
        <dbReference type="ARBA" id="ARBA00038999"/>
    </source>
</evidence>
<dbReference type="Gene3D" id="1.10.510.10">
    <property type="entry name" value="Transferase(Phosphotransferase) domain 1"/>
    <property type="match status" value="1"/>
</dbReference>
<dbReference type="InterPro" id="IPR000719">
    <property type="entry name" value="Prot_kinase_dom"/>
</dbReference>
<organism evidence="14">
    <name type="scientific">Neoseiulus barkeri</name>
    <dbReference type="NCBI Taxonomy" id="573039"/>
    <lineage>
        <taxon>Eukaryota</taxon>
        <taxon>Metazoa</taxon>
        <taxon>Ecdysozoa</taxon>
        <taxon>Arthropoda</taxon>
        <taxon>Chelicerata</taxon>
        <taxon>Arachnida</taxon>
        <taxon>Acari</taxon>
        <taxon>Parasitiformes</taxon>
        <taxon>Mesostigmata</taxon>
        <taxon>Gamasina</taxon>
        <taxon>Phytoseioidea</taxon>
        <taxon>Phytoseiidae</taxon>
        <taxon>Amblyseiinae</taxon>
        <taxon>Neoseiulus</taxon>
    </lineage>
</organism>
<evidence type="ECO:0000256" key="8">
    <source>
        <dbReference type="ARBA" id="ARBA00049014"/>
    </source>
</evidence>
<evidence type="ECO:0000256" key="12">
    <source>
        <dbReference type="RuleBase" id="RU000304"/>
    </source>
</evidence>
<keyword evidence="5 11" id="KW-0067">ATP-binding</keyword>
<dbReference type="InterPro" id="IPR011009">
    <property type="entry name" value="Kinase-like_dom_sf"/>
</dbReference>
<dbReference type="FunFam" id="1.10.510.10:FF:000432">
    <property type="entry name" value="mitogen-activated protein kinase kinase 3"/>
    <property type="match status" value="1"/>
</dbReference>
<evidence type="ECO:0000256" key="5">
    <source>
        <dbReference type="ARBA" id="ARBA00022840"/>
    </source>
</evidence>
<evidence type="ECO:0000259" key="13">
    <source>
        <dbReference type="PROSITE" id="PS50011"/>
    </source>
</evidence>
<evidence type="ECO:0000256" key="6">
    <source>
        <dbReference type="ARBA" id="ARBA00038035"/>
    </source>
</evidence>
<proteinExistence type="evidence at transcript level"/>
<dbReference type="InterPro" id="IPR008271">
    <property type="entry name" value="Ser/Thr_kinase_AS"/>
</dbReference>
<dbReference type="Gene3D" id="3.30.200.20">
    <property type="entry name" value="Phosphorylase Kinase, domain 1"/>
    <property type="match status" value="1"/>
</dbReference>
<dbReference type="GO" id="GO:0008545">
    <property type="term" value="F:JUN kinase kinase activity"/>
    <property type="evidence" value="ECO:0007669"/>
    <property type="project" value="TreeGrafter"/>
</dbReference>
<feature type="binding site" evidence="11">
    <location>
        <position position="129"/>
    </location>
    <ligand>
        <name>ATP</name>
        <dbReference type="ChEBI" id="CHEBI:30616"/>
    </ligand>
</feature>
<dbReference type="PROSITE" id="PS50011">
    <property type="entry name" value="PROTEIN_KINASE_DOM"/>
    <property type="match status" value="1"/>
</dbReference>
<evidence type="ECO:0000256" key="9">
    <source>
        <dbReference type="ARBA" id="ARBA00049299"/>
    </source>
</evidence>
<evidence type="ECO:0000313" key="14">
    <source>
        <dbReference type="EMBL" id="QJI10536.1"/>
    </source>
</evidence>
<evidence type="ECO:0000256" key="4">
    <source>
        <dbReference type="ARBA" id="ARBA00022777"/>
    </source>
</evidence>
<keyword evidence="4 14" id="KW-0418">Kinase</keyword>
<comment type="catalytic activity">
    <reaction evidence="9">
        <text>L-threonyl-[protein] + ATP = O-phospho-L-threonyl-[protein] + ADP + H(+)</text>
        <dbReference type="Rhea" id="RHEA:46608"/>
        <dbReference type="Rhea" id="RHEA-COMP:11060"/>
        <dbReference type="Rhea" id="RHEA-COMP:11605"/>
        <dbReference type="ChEBI" id="CHEBI:15378"/>
        <dbReference type="ChEBI" id="CHEBI:30013"/>
        <dbReference type="ChEBI" id="CHEBI:30616"/>
        <dbReference type="ChEBI" id="CHEBI:61977"/>
        <dbReference type="ChEBI" id="CHEBI:456216"/>
        <dbReference type="EC" id="2.7.12.2"/>
    </reaction>
</comment>
<evidence type="ECO:0000256" key="10">
    <source>
        <dbReference type="ARBA" id="ARBA00051693"/>
    </source>
</evidence>
<dbReference type="FunFam" id="3.30.200.20:FF:000040">
    <property type="entry name" value="Dual specificity mitogen-activated protein kinase kinase"/>
    <property type="match status" value="1"/>
</dbReference>
<dbReference type="SMART" id="SM00220">
    <property type="entry name" value="S_TKc"/>
    <property type="match status" value="1"/>
</dbReference>
<dbReference type="AlphaFoldDB" id="A0A6M3YIZ4"/>
<dbReference type="GO" id="GO:0010508">
    <property type="term" value="P:positive regulation of autophagy"/>
    <property type="evidence" value="ECO:0007669"/>
    <property type="project" value="UniProtKB-ARBA"/>
</dbReference>